<dbReference type="InterPro" id="IPR020565">
    <property type="entry name" value="ImidazoleglycerP_deHydtase_CS"/>
</dbReference>
<dbReference type="SUPFAM" id="SSF54211">
    <property type="entry name" value="Ribosomal protein S5 domain 2-like"/>
    <property type="match status" value="2"/>
</dbReference>
<comment type="caution">
    <text evidence="15">The sequence shown here is derived from an EMBL/GenBank/DDBJ whole genome shotgun (WGS) entry which is preliminary data.</text>
</comment>
<dbReference type="Pfam" id="PF00702">
    <property type="entry name" value="Hydrolase"/>
    <property type="match status" value="1"/>
</dbReference>
<evidence type="ECO:0000256" key="5">
    <source>
        <dbReference type="ARBA" id="ARBA00007481"/>
    </source>
</evidence>
<evidence type="ECO:0000256" key="7">
    <source>
        <dbReference type="ARBA" id="ARBA00016664"/>
    </source>
</evidence>
<dbReference type="PANTHER" id="PTHR23133:SF2">
    <property type="entry name" value="IMIDAZOLEGLYCEROL-PHOSPHATE DEHYDRATASE"/>
    <property type="match status" value="1"/>
</dbReference>
<comment type="subcellular location">
    <subcellularLocation>
        <location evidence="2">Plastid</location>
        <location evidence="2">Chloroplast</location>
    </subcellularLocation>
</comment>
<dbReference type="Gene3D" id="3.30.230.40">
    <property type="entry name" value="Imidazole glycerol phosphate dehydratase, domain 1"/>
    <property type="match status" value="2"/>
</dbReference>
<evidence type="ECO:0000256" key="10">
    <source>
        <dbReference type="ARBA" id="ARBA00022640"/>
    </source>
</evidence>
<evidence type="ECO:0000256" key="8">
    <source>
        <dbReference type="ARBA" id="ARBA00022528"/>
    </source>
</evidence>
<dbReference type="SUPFAM" id="SSF56784">
    <property type="entry name" value="HAD-like"/>
    <property type="match status" value="1"/>
</dbReference>
<dbReference type="OrthoDB" id="447729at2759"/>
<evidence type="ECO:0000256" key="6">
    <source>
        <dbReference type="ARBA" id="ARBA00012075"/>
    </source>
</evidence>
<dbReference type="Pfam" id="PF00504">
    <property type="entry name" value="Chloroa_b-bind"/>
    <property type="match status" value="1"/>
</dbReference>
<dbReference type="PROSITE" id="PS00955">
    <property type="entry name" value="IGP_DEHYDRATASE_2"/>
    <property type="match status" value="1"/>
</dbReference>
<dbReference type="InterPro" id="IPR020568">
    <property type="entry name" value="Ribosomal_Su5_D2-typ_SF"/>
</dbReference>
<organism evidence="15 16">
    <name type="scientific">Tribonema minus</name>
    <dbReference type="NCBI Taxonomy" id="303371"/>
    <lineage>
        <taxon>Eukaryota</taxon>
        <taxon>Sar</taxon>
        <taxon>Stramenopiles</taxon>
        <taxon>Ochrophyta</taxon>
        <taxon>PX clade</taxon>
        <taxon>Xanthophyceae</taxon>
        <taxon>Tribonematales</taxon>
        <taxon>Tribonemataceae</taxon>
        <taxon>Tribonema</taxon>
    </lineage>
</organism>
<evidence type="ECO:0000256" key="2">
    <source>
        <dbReference type="ARBA" id="ARBA00004229"/>
    </source>
</evidence>
<sequence length="567" mass="60600">MDGVLAEVSGSYRRAIIDTAAAYGVVVTPEQIEAAKARGNANNDWESQLEVSLQQVTDKFEELHQGTPEKPGLSSLETLIPAKGLLEELNRRHSLLKGLLEELNRRLPQGMGIVTGRSRKDCDIFLKPDPFPVKRCAELLGVEPKDTILIGDTPDDIKAAVAAGACCAALLDIIAPMAVIHDPTTVKRECSESNSEGSSGARVGVVNRTTKETSITASIGLDGTGECKGDLHIDDHHTAEDCALALGEAFDKSLSCAVVDISSRPYADINLDLTREMLGTMSTEMLPHVLESFAQAARITLHVDMLKGFNCHHKAESAFKAVGVALRQAISADATAGVPKMKVAATVAALAAVGSVSAFAPNAFTGKALSATVKSTSALQMADASGLVGKPFGAGSSVFDPLGLATKASDAELLRHQESEIKHGRIAMLAILGMAVQERFHPFFPTSAEIANSVDAPRMVLQDYGWFWLLALWGVSVHEYDNVKHTYKPESSTVKPYSEILDGRVPGDLGFDPLELGHKEDSEYYNSMRLKEINNGRLAMIAVFGALAMIAVFGACAQEMVNGQNVF</sequence>
<gene>
    <name evidence="15" type="ORF">JKP88DRAFT_350493</name>
</gene>
<dbReference type="GO" id="GO:0000105">
    <property type="term" value="P:L-histidine biosynthetic process"/>
    <property type="evidence" value="ECO:0007669"/>
    <property type="project" value="UniProtKB-UniPathway"/>
</dbReference>
<dbReference type="Pfam" id="PF00475">
    <property type="entry name" value="IGPD"/>
    <property type="match status" value="1"/>
</dbReference>
<evidence type="ECO:0000256" key="3">
    <source>
        <dbReference type="ARBA" id="ARBA00005047"/>
    </source>
</evidence>
<name>A0A836CBA1_9STRA</name>
<keyword evidence="10" id="KW-0934">Plastid</keyword>
<comment type="pathway">
    <text evidence="3 13">Amino-acid biosynthesis; L-histidine biosynthesis; L-histidine from 5-phospho-alpha-D-ribose 1-diphosphate: step 6/9.</text>
</comment>
<dbReference type="SUPFAM" id="SSF103511">
    <property type="entry name" value="Chlorophyll a-b binding protein"/>
    <property type="match status" value="1"/>
</dbReference>
<evidence type="ECO:0000256" key="9">
    <source>
        <dbReference type="ARBA" id="ARBA00022605"/>
    </source>
</evidence>
<dbReference type="GO" id="GO:0009507">
    <property type="term" value="C:chloroplast"/>
    <property type="evidence" value="ECO:0007669"/>
    <property type="project" value="UniProtKB-SubCell"/>
</dbReference>
<dbReference type="InterPro" id="IPR000807">
    <property type="entry name" value="ImidazoleglycerolP_deHydtase"/>
</dbReference>
<comment type="catalytic activity">
    <reaction evidence="1 13">
        <text>D-erythro-1-(imidazol-4-yl)glycerol 3-phosphate = 3-(imidazol-4-yl)-2-oxopropyl phosphate + H2O</text>
        <dbReference type="Rhea" id="RHEA:11040"/>
        <dbReference type="ChEBI" id="CHEBI:15377"/>
        <dbReference type="ChEBI" id="CHEBI:57766"/>
        <dbReference type="ChEBI" id="CHEBI:58278"/>
        <dbReference type="EC" id="4.2.1.19"/>
    </reaction>
</comment>
<protein>
    <recommendedName>
        <fullName evidence="7 13">Imidazoleglycerol-phosphate dehydratase</fullName>
        <ecNumber evidence="6 13">4.2.1.19</ecNumber>
    </recommendedName>
</protein>
<dbReference type="Proteomes" id="UP000664859">
    <property type="component" value="Unassembled WGS sequence"/>
</dbReference>
<dbReference type="GO" id="GO:0004424">
    <property type="term" value="F:imidazoleglycerol-phosphate dehydratase activity"/>
    <property type="evidence" value="ECO:0007669"/>
    <property type="project" value="UniProtKB-EC"/>
</dbReference>
<feature type="transmembrane region" description="Helical" evidence="14">
    <location>
        <begin position="538"/>
        <end position="557"/>
    </location>
</feature>
<dbReference type="AlphaFoldDB" id="A0A836CBA1"/>
<evidence type="ECO:0000256" key="13">
    <source>
        <dbReference type="RuleBase" id="RU000598"/>
    </source>
</evidence>
<dbReference type="Gene3D" id="3.40.50.1000">
    <property type="entry name" value="HAD superfamily/HAD-like"/>
    <property type="match status" value="1"/>
</dbReference>
<keyword evidence="11 13" id="KW-0368">Histidine biosynthesis</keyword>
<comment type="similarity">
    <text evidence="4">Belongs to the fucoxanthin chlorophyll protein family.</text>
</comment>
<keyword evidence="12 13" id="KW-0456">Lyase</keyword>
<evidence type="ECO:0000313" key="16">
    <source>
        <dbReference type="Proteomes" id="UP000664859"/>
    </source>
</evidence>
<dbReference type="UniPathway" id="UPA00031">
    <property type="reaction ID" value="UER00011"/>
</dbReference>
<dbReference type="PANTHER" id="PTHR23133">
    <property type="entry name" value="IMIDAZOLEGLYCEROL-PHOSPHATE DEHYDRATASE HIS7"/>
    <property type="match status" value="1"/>
</dbReference>
<keyword evidence="8" id="KW-0150">Chloroplast</keyword>
<accession>A0A836CBA1</accession>
<reference evidence="15" key="1">
    <citation type="submission" date="2021-02" db="EMBL/GenBank/DDBJ databases">
        <title>First Annotated Genome of the Yellow-green Alga Tribonema minus.</title>
        <authorList>
            <person name="Mahan K.M."/>
        </authorList>
    </citation>
    <scope>NUCLEOTIDE SEQUENCE</scope>
    <source>
        <strain evidence="15">UTEX B ZZ1240</strain>
    </source>
</reference>
<evidence type="ECO:0000256" key="12">
    <source>
        <dbReference type="ARBA" id="ARBA00023239"/>
    </source>
</evidence>
<proteinExistence type="inferred from homology"/>
<evidence type="ECO:0000256" key="1">
    <source>
        <dbReference type="ARBA" id="ARBA00001723"/>
    </source>
</evidence>
<keyword evidence="16" id="KW-1185">Reference proteome</keyword>
<comment type="similarity">
    <text evidence="5 13">Belongs to the imidazoleglycerol-phosphate dehydratase family.</text>
</comment>
<dbReference type="EMBL" id="JAFCMP010000519">
    <property type="protein sequence ID" value="KAG5178001.1"/>
    <property type="molecule type" value="Genomic_DNA"/>
</dbReference>
<dbReference type="InterPro" id="IPR038494">
    <property type="entry name" value="IGPD_sf"/>
</dbReference>
<evidence type="ECO:0000256" key="11">
    <source>
        <dbReference type="ARBA" id="ARBA00023102"/>
    </source>
</evidence>
<dbReference type="FunFam" id="3.30.230.40:FF:000001">
    <property type="entry name" value="Imidazoleglycerol-phosphate dehydratase HisB"/>
    <property type="match status" value="1"/>
</dbReference>
<dbReference type="InterPro" id="IPR036412">
    <property type="entry name" value="HAD-like_sf"/>
</dbReference>
<dbReference type="InterPro" id="IPR023214">
    <property type="entry name" value="HAD_sf"/>
</dbReference>
<dbReference type="Gene3D" id="1.10.3460.10">
    <property type="entry name" value="Chlorophyll a/b binding protein domain"/>
    <property type="match status" value="1"/>
</dbReference>
<keyword evidence="14" id="KW-1133">Transmembrane helix</keyword>
<keyword evidence="14" id="KW-0472">Membrane</keyword>
<keyword evidence="14" id="KW-0812">Transmembrane</keyword>
<evidence type="ECO:0000256" key="14">
    <source>
        <dbReference type="SAM" id="Phobius"/>
    </source>
</evidence>
<evidence type="ECO:0000256" key="4">
    <source>
        <dbReference type="ARBA" id="ARBA00005933"/>
    </source>
</evidence>
<dbReference type="EC" id="4.2.1.19" evidence="6 13"/>
<evidence type="ECO:0000313" key="15">
    <source>
        <dbReference type="EMBL" id="KAG5178001.1"/>
    </source>
</evidence>
<keyword evidence="9" id="KW-0028">Amino-acid biosynthesis</keyword>
<dbReference type="InterPro" id="IPR022796">
    <property type="entry name" value="Chloroa_b-bind"/>
</dbReference>
<dbReference type="PROSITE" id="PS00954">
    <property type="entry name" value="IGP_DEHYDRATASE_1"/>
    <property type="match status" value="1"/>
</dbReference>